<dbReference type="Pfam" id="PF09346">
    <property type="entry name" value="SMI1_KNR4"/>
    <property type="match status" value="1"/>
</dbReference>
<feature type="region of interest" description="Disordered" evidence="1">
    <location>
        <begin position="192"/>
        <end position="218"/>
    </location>
</feature>
<gene>
    <name evidence="3" type="ORF">CLV37_108223</name>
</gene>
<dbReference type="OrthoDB" id="7593948at2"/>
<accession>A0A2T0R218</accession>
<feature type="domain" description="Knr4/Smi1-like" evidence="2">
    <location>
        <begin position="39"/>
        <end position="183"/>
    </location>
</feature>
<proteinExistence type="predicted"/>
<dbReference type="Proteomes" id="UP000238083">
    <property type="component" value="Unassembled WGS sequence"/>
</dbReference>
<evidence type="ECO:0000313" key="3">
    <source>
        <dbReference type="EMBL" id="PRY13553.1"/>
    </source>
</evidence>
<organism evidence="3 4">
    <name type="scientific">Kineococcus rhizosphaerae</name>
    <dbReference type="NCBI Taxonomy" id="559628"/>
    <lineage>
        <taxon>Bacteria</taxon>
        <taxon>Bacillati</taxon>
        <taxon>Actinomycetota</taxon>
        <taxon>Actinomycetes</taxon>
        <taxon>Kineosporiales</taxon>
        <taxon>Kineosporiaceae</taxon>
        <taxon>Kineococcus</taxon>
    </lineage>
</organism>
<evidence type="ECO:0000313" key="4">
    <source>
        <dbReference type="Proteomes" id="UP000238083"/>
    </source>
</evidence>
<evidence type="ECO:0000259" key="2">
    <source>
        <dbReference type="SMART" id="SM00860"/>
    </source>
</evidence>
<reference evidence="3 4" key="1">
    <citation type="submission" date="2018-03" db="EMBL/GenBank/DDBJ databases">
        <title>Genomic Encyclopedia of Archaeal and Bacterial Type Strains, Phase II (KMG-II): from individual species to whole genera.</title>
        <authorList>
            <person name="Goeker M."/>
        </authorList>
    </citation>
    <scope>NUCLEOTIDE SEQUENCE [LARGE SCALE GENOMIC DNA]</scope>
    <source>
        <strain evidence="3 4">DSM 19711</strain>
    </source>
</reference>
<name>A0A2T0R218_9ACTN</name>
<dbReference type="AlphaFoldDB" id="A0A2T0R218"/>
<dbReference type="Gene3D" id="3.40.1580.10">
    <property type="entry name" value="SMI1/KNR4-like"/>
    <property type="match status" value="1"/>
</dbReference>
<dbReference type="PANTHER" id="PTHR47432:SF1">
    <property type="entry name" value="CELL WALL ASSEMBLY REGULATOR SMI1"/>
    <property type="match status" value="1"/>
</dbReference>
<dbReference type="PANTHER" id="PTHR47432">
    <property type="entry name" value="CELL WALL ASSEMBLY REGULATOR SMI1"/>
    <property type="match status" value="1"/>
</dbReference>
<protein>
    <submittedName>
        <fullName evidence="3">Cell wall assembly regulator SMI1</fullName>
    </submittedName>
</protein>
<comment type="caution">
    <text evidence="3">The sequence shown here is derived from an EMBL/GenBank/DDBJ whole genome shotgun (WGS) entry which is preliminary data.</text>
</comment>
<dbReference type="InterPro" id="IPR037883">
    <property type="entry name" value="Knr4/Smi1-like_sf"/>
</dbReference>
<dbReference type="RefSeq" id="WP_106212422.1">
    <property type="nucleotide sequence ID" value="NZ_PVZF01000008.1"/>
</dbReference>
<dbReference type="EMBL" id="PVZF01000008">
    <property type="protein sequence ID" value="PRY13553.1"/>
    <property type="molecule type" value="Genomic_DNA"/>
</dbReference>
<dbReference type="SMART" id="SM00860">
    <property type="entry name" value="SMI1_KNR4"/>
    <property type="match status" value="1"/>
</dbReference>
<sequence>MDAHQDGPTADDQDTADRTRAALERVVASVPGDPLLRPPATVDQLDAAQEHLGRPLPADVRALYLLHDGQVQHRHDDPRWAAGLLGGEPLLPLQDVLFHWDQWAGFEDETGLDEGVSSEPEGFARAKYSLRGWIPLTHDGGGNHVGIDLDPDVRGTVGQVLLFGRDDEWHRVLAPSLRSYLEQLADLLDRGHGQPDGEGWSLSAPDGAAPHTLFRPRG</sequence>
<dbReference type="InterPro" id="IPR018958">
    <property type="entry name" value="Knr4/Smi1-like_dom"/>
</dbReference>
<evidence type="ECO:0000256" key="1">
    <source>
        <dbReference type="SAM" id="MobiDB-lite"/>
    </source>
</evidence>
<dbReference type="InterPro" id="IPR051873">
    <property type="entry name" value="KNR4/SMI1_regulator"/>
</dbReference>
<dbReference type="SUPFAM" id="SSF160631">
    <property type="entry name" value="SMI1/KNR4-like"/>
    <property type="match status" value="1"/>
</dbReference>
<keyword evidence="4" id="KW-1185">Reference proteome</keyword>